<proteinExistence type="predicted"/>
<keyword evidence="2" id="KW-0238">DNA-binding</keyword>
<dbReference type="InterPro" id="IPR000524">
    <property type="entry name" value="Tscrpt_reg_HTH_GntR"/>
</dbReference>
<dbReference type="SUPFAM" id="SSF46785">
    <property type="entry name" value="Winged helix' DNA-binding domain"/>
    <property type="match status" value="1"/>
</dbReference>
<dbReference type="Proteomes" id="UP001323798">
    <property type="component" value="Chromosome"/>
</dbReference>
<dbReference type="PANTHER" id="PTHR38445">
    <property type="entry name" value="HTH-TYPE TRANSCRIPTIONAL REPRESSOR YTRA"/>
    <property type="match status" value="1"/>
</dbReference>
<evidence type="ECO:0000256" key="2">
    <source>
        <dbReference type="ARBA" id="ARBA00023125"/>
    </source>
</evidence>
<protein>
    <submittedName>
        <fullName evidence="5">GntR family transcriptional regulator</fullName>
    </submittedName>
</protein>
<dbReference type="SMART" id="SM00345">
    <property type="entry name" value="HTH_GNTR"/>
    <property type="match status" value="1"/>
</dbReference>
<name>A0ABZ0SQ92_9MICO</name>
<keyword evidence="1" id="KW-0805">Transcription regulation</keyword>
<keyword evidence="6" id="KW-1185">Reference proteome</keyword>
<dbReference type="PROSITE" id="PS50949">
    <property type="entry name" value="HTH_GNTR"/>
    <property type="match status" value="1"/>
</dbReference>
<evidence type="ECO:0000313" key="6">
    <source>
        <dbReference type="Proteomes" id="UP001323798"/>
    </source>
</evidence>
<evidence type="ECO:0000313" key="5">
    <source>
        <dbReference type="EMBL" id="WPR90925.1"/>
    </source>
</evidence>
<sequence length="132" mass="14498">MIIALSPTGGTPAEQIHDQIRGLITTGALAATERLPSVRQLAVDLQVAPGTIAKVYKQLEQERLIETRIGAGTRVSTRASAISIDVVHAARHLIDVSEREGLQLEDILQILRATWRTEPPRTERRADLDHPV</sequence>
<dbReference type="InterPro" id="IPR036388">
    <property type="entry name" value="WH-like_DNA-bd_sf"/>
</dbReference>
<accession>A0ABZ0SQ92</accession>
<evidence type="ECO:0000256" key="1">
    <source>
        <dbReference type="ARBA" id="ARBA00023015"/>
    </source>
</evidence>
<reference evidence="5 6" key="1">
    <citation type="submission" date="2023-11" db="EMBL/GenBank/DDBJ databases">
        <title>Genome sequence of Microbacterium rhizosphaerae KACC 19337.</title>
        <authorList>
            <person name="Choi H."/>
            <person name="Kim S."/>
            <person name="Kim Y."/>
            <person name="Kwon S.-W."/>
            <person name="Heo J."/>
        </authorList>
    </citation>
    <scope>NUCLEOTIDE SEQUENCE [LARGE SCALE GENOMIC DNA]</scope>
    <source>
        <strain evidence="5 6">KACC 19337</strain>
    </source>
</reference>
<evidence type="ECO:0000256" key="3">
    <source>
        <dbReference type="ARBA" id="ARBA00023163"/>
    </source>
</evidence>
<gene>
    <name evidence="5" type="ORF">SM116_06435</name>
</gene>
<dbReference type="Pfam" id="PF00392">
    <property type="entry name" value="GntR"/>
    <property type="match status" value="1"/>
</dbReference>
<evidence type="ECO:0000259" key="4">
    <source>
        <dbReference type="PROSITE" id="PS50949"/>
    </source>
</evidence>
<dbReference type="Gene3D" id="1.10.10.10">
    <property type="entry name" value="Winged helix-like DNA-binding domain superfamily/Winged helix DNA-binding domain"/>
    <property type="match status" value="1"/>
</dbReference>
<dbReference type="EMBL" id="CP139368">
    <property type="protein sequence ID" value="WPR90925.1"/>
    <property type="molecule type" value="Genomic_DNA"/>
</dbReference>
<dbReference type="PANTHER" id="PTHR38445:SF9">
    <property type="entry name" value="HTH-TYPE TRANSCRIPTIONAL REPRESSOR YTRA"/>
    <property type="match status" value="1"/>
</dbReference>
<dbReference type="CDD" id="cd07377">
    <property type="entry name" value="WHTH_GntR"/>
    <property type="match status" value="1"/>
</dbReference>
<dbReference type="InterPro" id="IPR036390">
    <property type="entry name" value="WH_DNA-bd_sf"/>
</dbReference>
<feature type="domain" description="HTH gntR-type" evidence="4">
    <location>
        <begin position="10"/>
        <end position="78"/>
    </location>
</feature>
<organism evidence="5 6">
    <name type="scientific">Microbacterium rhizosphaerae</name>
    <dbReference type="NCBI Taxonomy" id="1678237"/>
    <lineage>
        <taxon>Bacteria</taxon>
        <taxon>Bacillati</taxon>
        <taxon>Actinomycetota</taxon>
        <taxon>Actinomycetes</taxon>
        <taxon>Micrococcales</taxon>
        <taxon>Microbacteriaceae</taxon>
        <taxon>Microbacterium</taxon>
    </lineage>
</organism>
<keyword evidence="3" id="KW-0804">Transcription</keyword>
<dbReference type="RefSeq" id="WP_320943628.1">
    <property type="nucleotide sequence ID" value="NZ_BAABEU010000004.1"/>
</dbReference>